<keyword evidence="3" id="KW-1185">Reference proteome</keyword>
<evidence type="ECO:0000313" key="3">
    <source>
        <dbReference type="Proteomes" id="UP000006073"/>
    </source>
</evidence>
<keyword evidence="1" id="KW-1133">Transmembrane helix</keyword>
<evidence type="ECO:0000313" key="2">
    <source>
        <dbReference type="EMBL" id="EOZ96592.1"/>
    </source>
</evidence>
<sequence length="69" mass="8187">MKETLKSQYLWTTFFMGLFLLNYPVLALYNLEKKLMGIPLLYLLVFFIWVSLISATYFIIRKTKGQKDA</sequence>
<feature type="transmembrane region" description="Helical" evidence="1">
    <location>
        <begin position="9"/>
        <end position="29"/>
    </location>
</feature>
<dbReference type="STRING" id="1189612.A33Q_2362"/>
<organism evidence="2 3">
    <name type="scientific">Indibacter alkaliphilus (strain CCUG 57479 / KCTC 22604 / LW1)</name>
    <dbReference type="NCBI Taxonomy" id="1189612"/>
    <lineage>
        <taxon>Bacteria</taxon>
        <taxon>Pseudomonadati</taxon>
        <taxon>Bacteroidota</taxon>
        <taxon>Cytophagia</taxon>
        <taxon>Cytophagales</taxon>
        <taxon>Cyclobacteriaceae</taxon>
    </lineage>
</organism>
<dbReference type="AlphaFoldDB" id="S2DBQ1"/>
<accession>S2DBQ1</accession>
<dbReference type="eggNOG" id="ENOG50335G8">
    <property type="taxonomic scope" value="Bacteria"/>
</dbReference>
<dbReference type="RefSeq" id="WP_009033960.1">
    <property type="nucleotide sequence ID" value="NZ_ALWO02000033.1"/>
</dbReference>
<gene>
    <name evidence="2" type="ORF">A33Q_2362</name>
</gene>
<proteinExistence type="predicted"/>
<keyword evidence="1" id="KW-0472">Membrane</keyword>
<keyword evidence="1" id="KW-0812">Transmembrane</keyword>
<feature type="transmembrane region" description="Helical" evidence="1">
    <location>
        <begin position="41"/>
        <end position="60"/>
    </location>
</feature>
<dbReference type="OrthoDB" id="839900at2"/>
<comment type="caution">
    <text evidence="2">The sequence shown here is derived from an EMBL/GenBank/DDBJ whole genome shotgun (WGS) entry which is preliminary data.</text>
</comment>
<protein>
    <recommendedName>
        <fullName evidence="4">DUF3311 domain-containing protein</fullName>
    </recommendedName>
</protein>
<name>S2DBQ1_INDAL</name>
<dbReference type="Proteomes" id="UP000006073">
    <property type="component" value="Unassembled WGS sequence"/>
</dbReference>
<dbReference type="EMBL" id="ALWO02000033">
    <property type="protein sequence ID" value="EOZ96592.1"/>
    <property type="molecule type" value="Genomic_DNA"/>
</dbReference>
<evidence type="ECO:0008006" key="4">
    <source>
        <dbReference type="Google" id="ProtNLM"/>
    </source>
</evidence>
<reference evidence="2 3" key="1">
    <citation type="journal article" date="2013" name="Genome Announc.">
        <title>Draft Genome Sequence of Indibacter alkaliphilus Strain LW1T, Isolated from Lonar Lake, a Haloalkaline Lake in the Buldana District of Maharashtra, India.</title>
        <authorList>
            <person name="Singh A."/>
            <person name="Kumar Jangir P."/>
            <person name="Sharma R."/>
            <person name="Singh A."/>
            <person name="Kumar Pinnaka A."/>
            <person name="Shivaji S."/>
        </authorList>
    </citation>
    <scope>NUCLEOTIDE SEQUENCE [LARGE SCALE GENOMIC DNA]</scope>
    <source>
        <strain evidence="3">CCUG 57479 / KCTC 22604 / LW1</strain>
    </source>
</reference>
<evidence type="ECO:0000256" key="1">
    <source>
        <dbReference type="SAM" id="Phobius"/>
    </source>
</evidence>